<evidence type="ECO:0000259" key="8">
    <source>
        <dbReference type="PROSITE" id="PS50922"/>
    </source>
</evidence>
<dbReference type="EMBL" id="JBGBPQ010000003">
    <property type="protein sequence ID" value="KAL1526702.1"/>
    <property type="molecule type" value="Genomic_DNA"/>
</dbReference>
<feature type="transmembrane region" description="Helical" evidence="7">
    <location>
        <begin position="193"/>
        <end position="214"/>
    </location>
</feature>
<proteinExistence type="predicted"/>
<dbReference type="Pfam" id="PF03798">
    <property type="entry name" value="TRAM_LAG1_CLN8"/>
    <property type="match status" value="1"/>
</dbReference>
<dbReference type="InterPro" id="IPR006634">
    <property type="entry name" value="TLC-dom"/>
</dbReference>
<feature type="transmembrane region" description="Helical" evidence="7">
    <location>
        <begin position="234"/>
        <end position="253"/>
    </location>
</feature>
<evidence type="ECO:0000313" key="10">
    <source>
        <dbReference type="Proteomes" id="UP001515480"/>
    </source>
</evidence>
<evidence type="ECO:0000256" key="3">
    <source>
        <dbReference type="ARBA" id="ARBA00022989"/>
    </source>
</evidence>
<evidence type="ECO:0000256" key="4">
    <source>
        <dbReference type="ARBA" id="ARBA00023136"/>
    </source>
</evidence>
<keyword evidence="2 5" id="KW-0812">Transmembrane</keyword>
<dbReference type="AlphaFoldDB" id="A0AB34K035"/>
<protein>
    <recommendedName>
        <fullName evidence="8">TLC domain-containing protein</fullName>
    </recommendedName>
</protein>
<evidence type="ECO:0000256" key="2">
    <source>
        <dbReference type="ARBA" id="ARBA00022692"/>
    </source>
</evidence>
<feature type="transmembrane region" description="Helical" evidence="7">
    <location>
        <begin position="56"/>
        <end position="83"/>
    </location>
</feature>
<organism evidence="9 10">
    <name type="scientific">Prymnesium parvum</name>
    <name type="common">Toxic golden alga</name>
    <dbReference type="NCBI Taxonomy" id="97485"/>
    <lineage>
        <taxon>Eukaryota</taxon>
        <taxon>Haptista</taxon>
        <taxon>Haptophyta</taxon>
        <taxon>Prymnesiophyceae</taxon>
        <taxon>Prymnesiales</taxon>
        <taxon>Prymnesiaceae</taxon>
        <taxon>Prymnesium</taxon>
    </lineage>
</organism>
<feature type="transmembrane region" description="Helical" evidence="7">
    <location>
        <begin position="103"/>
        <end position="120"/>
    </location>
</feature>
<feature type="transmembrane region" description="Helical" evidence="7">
    <location>
        <begin position="159"/>
        <end position="181"/>
    </location>
</feature>
<dbReference type="GO" id="GO:0016020">
    <property type="term" value="C:membrane"/>
    <property type="evidence" value="ECO:0007669"/>
    <property type="project" value="UniProtKB-SubCell"/>
</dbReference>
<feature type="transmembrane region" description="Helical" evidence="7">
    <location>
        <begin position="14"/>
        <end position="35"/>
    </location>
</feature>
<evidence type="ECO:0000256" key="5">
    <source>
        <dbReference type="PROSITE-ProRule" id="PRU00205"/>
    </source>
</evidence>
<keyword evidence="4 5" id="KW-0472">Membrane</keyword>
<keyword evidence="3 7" id="KW-1133">Transmembrane helix</keyword>
<dbReference type="Proteomes" id="UP001515480">
    <property type="component" value="Unassembled WGS sequence"/>
</dbReference>
<evidence type="ECO:0000256" key="1">
    <source>
        <dbReference type="ARBA" id="ARBA00004141"/>
    </source>
</evidence>
<name>A0AB34K035_PRYPA</name>
<reference evidence="9 10" key="1">
    <citation type="journal article" date="2024" name="Science">
        <title>Giant polyketide synthase enzymes in the biosynthesis of giant marine polyether toxins.</title>
        <authorList>
            <person name="Fallon T.R."/>
            <person name="Shende V.V."/>
            <person name="Wierzbicki I.H."/>
            <person name="Pendleton A.L."/>
            <person name="Watervoot N.F."/>
            <person name="Auber R.P."/>
            <person name="Gonzalez D.J."/>
            <person name="Wisecaver J.H."/>
            <person name="Moore B.S."/>
        </authorList>
    </citation>
    <scope>NUCLEOTIDE SEQUENCE [LARGE SCALE GENOMIC DNA]</scope>
    <source>
        <strain evidence="9 10">12B1</strain>
    </source>
</reference>
<feature type="transmembrane region" description="Helical" evidence="7">
    <location>
        <begin position="132"/>
        <end position="153"/>
    </location>
</feature>
<feature type="domain" description="TLC" evidence="8">
    <location>
        <begin position="56"/>
        <end position="263"/>
    </location>
</feature>
<evidence type="ECO:0000313" key="9">
    <source>
        <dbReference type="EMBL" id="KAL1526702.1"/>
    </source>
</evidence>
<dbReference type="PROSITE" id="PS50922">
    <property type="entry name" value="TLC"/>
    <property type="match status" value="1"/>
</dbReference>
<comment type="caution">
    <text evidence="9">The sequence shown here is derived from an EMBL/GenBank/DDBJ whole genome shotgun (WGS) entry which is preliminary data.</text>
</comment>
<sequence>MGDGSAFRIELQRVIFVVYPVFTLLFWFLYWRCWARVTRYLFGSRRARVIDGWSTLQHACFYANANSCLHACGVVILLCVMMATDSSLWSERLHPHRNNIGHAAMSFSLAYFSFAIPWQWRLFFCMGERDAVNLPMVMHHVIVVLGILLYLLSSVCAPYGAIAFVCMEFTNWMFVPFTMMSQLGMEGSTAHQVVGVMLVLSFVSCRIIICTWQAVKFTLDLSEFASDSGGEWAFVLMAYVVYLAALCLSWIWLKRVLLECHAGVKDLLIQIQKNRASVSPMRQDASHSRRIGIEGAPPQRTSVTSPTRTPSGV</sequence>
<feature type="region of interest" description="Disordered" evidence="6">
    <location>
        <begin position="279"/>
        <end position="313"/>
    </location>
</feature>
<feature type="compositionally biased region" description="Low complexity" evidence="6">
    <location>
        <begin position="297"/>
        <end position="313"/>
    </location>
</feature>
<gene>
    <name evidence="9" type="ORF">AB1Y20_015402</name>
</gene>
<accession>A0AB34K035</accession>
<evidence type="ECO:0000256" key="6">
    <source>
        <dbReference type="SAM" id="MobiDB-lite"/>
    </source>
</evidence>
<keyword evidence="10" id="KW-1185">Reference proteome</keyword>
<evidence type="ECO:0000256" key="7">
    <source>
        <dbReference type="SAM" id="Phobius"/>
    </source>
</evidence>
<comment type="subcellular location">
    <subcellularLocation>
        <location evidence="1">Membrane</location>
        <topology evidence="1">Multi-pass membrane protein</topology>
    </subcellularLocation>
</comment>